<dbReference type="GO" id="GO:0010468">
    <property type="term" value="P:regulation of gene expression"/>
    <property type="evidence" value="ECO:0007669"/>
    <property type="project" value="TreeGrafter"/>
</dbReference>
<reference evidence="10 11" key="1">
    <citation type="submission" date="2020-06" db="EMBL/GenBank/DDBJ databases">
        <authorList>
            <consortium name="Wellcome Sanger Institute Data Sharing"/>
        </authorList>
    </citation>
    <scope>NUCLEOTIDE SEQUENCE [LARGE SCALE GENOMIC DNA]</scope>
</reference>
<dbReference type="FunFam" id="3.30.160.60:FF:000100">
    <property type="entry name" value="Zinc finger 45-like"/>
    <property type="match status" value="1"/>
</dbReference>
<dbReference type="InterPro" id="IPR050331">
    <property type="entry name" value="Zinc_finger"/>
</dbReference>
<dbReference type="Gene3D" id="3.30.160.60">
    <property type="entry name" value="Classic Zinc Finger"/>
    <property type="match status" value="3"/>
</dbReference>
<keyword evidence="4 7" id="KW-0863">Zinc-finger</keyword>
<dbReference type="Pfam" id="PF00096">
    <property type="entry name" value="zf-C2H2"/>
    <property type="match status" value="3"/>
</dbReference>
<dbReference type="PANTHER" id="PTHR16515:SF49">
    <property type="entry name" value="GASTRULA ZINC FINGER PROTEIN XLCGF49.1-LIKE-RELATED"/>
    <property type="match status" value="1"/>
</dbReference>
<evidence type="ECO:0000256" key="8">
    <source>
        <dbReference type="SAM" id="MobiDB-lite"/>
    </source>
</evidence>
<sequence length="233" mass="26266">MSGEELDALQNVCGEEMKSSGVKQELIVDQMEERVTGRPDSSGASARSGTDHSGAESSVKAEPVEQKCHEDTTFNPVPCCDAQRQQQACTTFRSARVLRSKSYSCTESKAACRVCGKIFADPKELDAHVFSTEGLKICCYCNTFFYTSSKLKRHQRIHTGEKPYCCHLCPKAFTQSGNLKLHIRVHTKERHYMCQQCGMKFTYAVGLKKHLKKSVQRLLCRFLPVIHQKHPEI</sequence>
<feature type="domain" description="C2H2-type" evidence="9">
    <location>
        <begin position="192"/>
        <end position="212"/>
    </location>
</feature>
<dbReference type="Ensembl" id="ENSDCDT00010050099.1">
    <property type="protein sequence ID" value="ENSDCDP00010040236.1"/>
    <property type="gene ID" value="ENSDCDG00010025736.1"/>
</dbReference>
<evidence type="ECO:0000256" key="3">
    <source>
        <dbReference type="ARBA" id="ARBA00022737"/>
    </source>
</evidence>
<evidence type="ECO:0000256" key="4">
    <source>
        <dbReference type="ARBA" id="ARBA00022771"/>
    </source>
</evidence>
<dbReference type="PROSITE" id="PS50157">
    <property type="entry name" value="ZINC_FINGER_C2H2_2"/>
    <property type="match status" value="3"/>
</dbReference>
<keyword evidence="5" id="KW-0862">Zinc</keyword>
<dbReference type="InterPro" id="IPR036236">
    <property type="entry name" value="Znf_C2H2_sf"/>
</dbReference>
<dbReference type="FunFam" id="3.30.160.60:FF:002402">
    <property type="entry name" value="Zinc finger protein 347"/>
    <property type="match status" value="1"/>
</dbReference>
<evidence type="ECO:0000256" key="1">
    <source>
        <dbReference type="ARBA" id="ARBA00004123"/>
    </source>
</evidence>
<dbReference type="FunFam" id="3.30.160.60:FF:000260">
    <property type="entry name" value="Spalt-like transcription factor 1"/>
    <property type="match status" value="1"/>
</dbReference>
<evidence type="ECO:0000313" key="11">
    <source>
        <dbReference type="Proteomes" id="UP000694580"/>
    </source>
</evidence>
<dbReference type="GeneTree" id="ENSGT00940000162287"/>
<feature type="domain" description="C2H2-type" evidence="9">
    <location>
        <begin position="136"/>
        <end position="163"/>
    </location>
</feature>
<dbReference type="GO" id="GO:0008270">
    <property type="term" value="F:zinc ion binding"/>
    <property type="evidence" value="ECO:0007669"/>
    <property type="project" value="UniProtKB-KW"/>
</dbReference>
<comment type="subcellular location">
    <subcellularLocation>
        <location evidence="1">Nucleus</location>
    </subcellularLocation>
</comment>
<dbReference type="Proteomes" id="UP000694580">
    <property type="component" value="Chromosome 12"/>
</dbReference>
<evidence type="ECO:0000256" key="5">
    <source>
        <dbReference type="ARBA" id="ARBA00022833"/>
    </source>
</evidence>
<evidence type="ECO:0000256" key="6">
    <source>
        <dbReference type="ARBA" id="ARBA00023242"/>
    </source>
</evidence>
<keyword evidence="6" id="KW-0539">Nucleus</keyword>
<name>A0AAY4D7G0_9TELE</name>
<evidence type="ECO:0000259" key="9">
    <source>
        <dbReference type="PROSITE" id="PS50157"/>
    </source>
</evidence>
<keyword evidence="2" id="KW-0479">Metal-binding</keyword>
<reference evidence="10" key="3">
    <citation type="submission" date="2025-09" db="UniProtKB">
        <authorList>
            <consortium name="Ensembl"/>
        </authorList>
    </citation>
    <scope>IDENTIFICATION</scope>
</reference>
<evidence type="ECO:0000313" key="10">
    <source>
        <dbReference type="Ensembl" id="ENSDCDP00010040236.1"/>
    </source>
</evidence>
<dbReference type="SUPFAM" id="SSF57667">
    <property type="entry name" value="beta-beta-alpha zinc fingers"/>
    <property type="match status" value="2"/>
</dbReference>
<reference evidence="10" key="2">
    <citation type="submission" date="2025-08" db="UniProtKB">
        <authorList>
            <consortium name="Ensembl"/>
        </authorList>
    </citation>
    <scope>IDENTIFICATION</scope>
</reference>
<evidence type="ECO:0000256" key="7">
    <source>
        <dbReference type="PROSITE-ProRule" id="PRU00042"/>
    </source>
</evidence>
<protein>
    <recommendedName>
        <fullName evidence="9">C2H2-type domain-containing protein</fullName>
    </recommendedName>
</protein>
<keyword evidence="3" id="KW-0677">Repeat</keyword>
<evidence type="ECO:0000256" key="2">
    <source>
        <dbReference type="ARBA" id="ARBA00022723"/>
    </source>
</evidence>
<dbReference type="SMART" id="SM00355">
    <property type="entry name" value="ZnF_C2H2"/>
    <property type="match status" value="4"/>
</dbReference>
<dbReference type="PANTHER" id="PTHR16515">
    <property type="entry name" value="PR DOMAIN ZINC FINGER PROTEIN"/>
    <property type="match status" value="1"/>
</dbReference>
<dbReference type="AlphaFoldDB" id="A0AAY4D7G0"/>
<dbReference type="GO" id="GO:0005634">
    <property type="term" value="C:nucleus"/>
    <property type="evidence" value="ECO:0007669"/>
    <property type="project" value="UniProtKB-SubCell"/>
</dbReference>
<proteinExistence type="predicted"/>
<dbReference type="PROSITE" id="PS00028">
    <property type="entry name" value="ZINC_FINGER_C2H2_1"/>
    <property type="match status" value="2"/>
</dbReference>
<feature type="region of interest" description="Disordered" evidence="8">
    <location>
        <begin position="18"/>
        <end position="63"/>
    </location>
</feature>
<accession>A0AAY4D7G0</accession>
<feature type="domain" description="C2H2-type" evidence="9">
    <location>
        <begin position="164"/>
        <end position="191"/>
    </location>
</feature>
<organism evidence="10 11">
    <name type="scientific">Denticeps clupeoides</name>
    <name type="common">denticle herring</name>
    <dbReference type="NCBI Taxonomy" id="299321"/>
    <lineage>
        <taxon>Eukaryota</taxon>
        <taxon>Metazoa</taxon>
        <taxon>Chordata</taxon>
        <taxon>Craniata</taxon>
        <taxon>Vertebrata</taxon>
        <taxon>Euteleostomi</taxon>
        <taxon>Actinopterygii</taxon>
        <taxon>Neopterygii</taxon>
        <taxon>Teleostei</taxon>
        <taxon>Clupei</taxon>
        <taxon>Clupeiformes</taxon>
        <taxon>Denticipitoidei</taxon>
        <taxon>Denticipitidae</taxon>
        <taxon>Denticeps</taxon>
    </lineage>
</organism>
<dbReference type="InterPro" id="IPR013087">
    <property type="entry name" value="Znf_C2H2_type"/>
</dbReference>
<keyword evidence="11" id="KW-1185">Reference proteome</keyword>